<dbReference type="PANTHER" id="PTHR46148">
    <property type="entry name" value="CHROMO DOMAIN-CONTAINING PROTEIN"/>
    <property type="match status" value="1"/>
</dbReference>
<organism evidence="2 3">
    <name type="scientific">Tanacetum coccineum</name>
    <dbReference type="NCBI Taxonomy" id="301880"/>
    <lineage>
        <taxon>Eukaryota</taxon>
        <taxon>Viridiplantae</taxon>
        <taxon>Streptophyta</taxon>
        <taxon>Embryophyta</taxon>
        <taxon>Tracheophyta</taxon>
        <taxon>Spermatophyta</taxon>
        <taxon>Magnoliopsida</taxon>
        <taxon>eudicotyledons</taxon>
        <taxon>Gunneridae</taxon>
        <taxon>Pentapetalae</taxon>
        <taxon>asterids</taxon>
        <taxon>campanulids</taxon>
        <taxon>Asterales</taxon>
        <taxon>Asteraceae</taxon>
        <taxon>Asteroideae</taxon>
        <taxon>Anthemideae</taxon>
        <taxon>Anthemidinae</taxon>
        <taxon>Tanacetum</taxon>
    </lineage>
</organism>
<evidence type="ECO:0000259" key="1">
    <source>
        <dbReference type="Pfam" id="PF24626"/>
    </source>
</evidence>
<evidence type="ECO:0000313" key="3">
    <source>
        <dbReference type="Proteomes" id="UP001151760"/>
    </source>
</evidence>
<dbReference type="PANTHER" id="PTHR46148:SF59">
    <property type="entry name" value="NUCLEOTIDYLTRANSFERASE, RIBONUCLEASE H"/>
    <property type="match status" value="1"/>
</dbReference>
<name>A0ABQ5DTC9_9ASTR</name>
<reference evidence="2" key="2">
    <citation type="submission" date="2022-01" db="EMBL/GenBank/DDBJ databases">
        <authorList>
            <person name="Yamashiro T."/>
            <person name="Shiraishi A."/>
            <person name="Satake H."/>
            <person name="Nakayama K."/>
        </authorList>
    </citation>
    <scope>NUCLEOTIDE SEQUENCE</scope>
</reference>
<feature type="domain" description="Tf2-1-like SH3-like" evidence="1">
    <location>
        <begin position="63"/>
        <end position="113"/>
    </location>
</feature>
<dbReference type="EMBL" id="BQNB010015646">
    <property type="protein sequence ID" value="GJT42455.1"/>
    <property type="molecule type" value="Genomic_DNA"/>
</dbReference>
<gene>
    <name evidence="2" type="ORF">Tco_0951170</name>
</gene>
<comment type="caution">
    <text evidence="2">The sequence shown here is derived from an EMBL/GenBank/DDBJ whole genome shotgun (WGS) entry which is preliminary data.</text>
</comment>
<keyword evidence="3" id="KW-1185">Reference proteome</keyword>
<sequence>MNVNYHGMQITMKKKTSLEYATSTIIGREGIKGMSNTRRVHSYSKYFTSSTSKSPSTIRKGVVRFGRKEKLAPWYVGPFKIVERVGPVTYRLRLPQELGGIHDTFHVSNLKKCLVDASLQVPLEEIEIHDKLHFVEEPVKIIDREVKKLKQRRITLVKVSWSSKRGAEFTWE</sequence>
<accession>A0ABQ5DTC9</accession>
<evidence type="ECO:0000313" key="2">
    <source>
        <dbReference type="EMBL" id="GJT42455.1"/>
    </source>
</evidence>
<proteinExistence type="predicted"/>
<reference evidence="2" key="1">
    <citation type="journal article" date="2022" name="Int. J. Mol. Sci.">
        <title>Draft Genome of Tanacetum Coccineum: Genomic Comparison of Closely Related Tanacetum-Family Plants.</title>
        <authorList>
            <person name="Yamashiro T."/>
            <person name="Shiraishi A."/>
            <person name="Nakayama K."/>
            <person name="Satake H."/>
        </authorList>
    </citation>
    <scope>NUCLEOTIDE SEQUENCE</scope>
</reference>
<dbReference type="Pfam" id="PF24626">
    <property type="entry name" value="SH3_Tf2-1"/>
    <property type="match status" value="1"/>
</dbReference>
<dbReference type="Proteomes" id="UP001151760">
    <property type="component" value="Unassembled WGS sequence"/>
</dbReference>
<dbReference type="InterPro" id="IPR056924">
    <property type="entry name" value="SH3_Tf2-1"/>
</dbReference>
<protein>
    <recommendedName>
        <fullName evidence="1">Tf2-1-like SH3-like domain-containing protein</fullName>
    </recommendedName>
</protein>